<dbReference type="Pfam" id="PF00067">
    <property type="entry name" value="p450"/>
    <property type="match status" value="1"/>
</dbReference>
<dbReference type="OrthoDB" id="1470350at2759"/>
<dbReference type="Proteomes" id="UP000323000">
    <property type="component" value="Chromosome 11"/>
</dbReference>
<dbReference type="EMBL" id="VAHF01000011">
    <property type="protein sequence ID" value="TXG50174.1"/>
    <property type="molecule type" value="Genomic_DNA"/>
</dbReference>
<keyword evidence="5" id="KW-1185">Reference proteome</keyword>
<organism evidence="4 5">
    <name type="scientific">Acer yangbiense</name>
    <dbReference type="NCBI Taxonomy" id="1000413"/>
    <lineage>
        <taxon>Eukaryota</taxon>
        <taxon>Viridiplantae</taxon>
        <taxon>Streptophyta</taxon>
        <taxon>Embryophyta</taxon>
        <taxon>Tracheophyta</taxon>
        <taxon>Spermatophyta</taxon>
        <taxon>Magnoliopsida</taxon>
        <taxon>eudicotyledons</taxon>
        <taxon>Gunneridae</taxon>
        <taxon>Pentapetalae</taxon>
        <taxon>rosids</taxon>
        <taxon>malvids</taxon>
        <taxon>Sapindales</taxon>
        <taxon>Sapindaceae</taxon>
        <taxon>Hippocastanoideae</taxon>
        <taxon>Acereae</taxon>
        <taxon>Acer</taxon>
    </lineage>
</organism>
<dbReference type="GO" id="GO:0005506">
    <property type="term" value="F:iron ion binding"/>
    <property type="evidence" value="ECO:0007669"/>
    <property type="project" value="InterPro"/>
</dbReference>
<dbReference type="PANTHER" id="PTHR47955">
    <property type="entry name" value="CYTOCHROME P450 FAMILY 71 PROTEIN"/>
    <property type="match status" value="1"/>
</dbReference>
<protein>
    <recommendedName>
        <fullName evidence="6">Cytochrome P450</fullName>
    </recommendedName>
</protein>
<name>A0A5C7GZH4_9ROSI</name>
<gene>
    <name evidence="4" type="ORF">EZV62_022698</name>
</gene>
<dbReference type="GO" id="GO:0020037">
    <property type="term" value="F:heme binding"/>
    <property type="evidence" value="ECO:0007669"/>
    <property type="project" value="InterPro"/>
</dbReference>
<dbReference type="AlphaFoldDB" id="A0A5C7GZH4"/>
<evidence type="ECO:0008006" key="6">
    <source>
        <dbReference type="Google" id="ProtNLM"/>
    </source>
</evidence>
<dbReference type="InterPro" id="IPR002401">
    <property type="entry name" value="Cyt_P450_E_grp-I"/>
</dbReference>
<comment type="similarity">
    <text evidence="1">Belongs to the cytochrome P450 family.</text>
</comment>
<comment type="caution">
    <text evidence="4">The sequence shown here is derived from an EMBL/GenBank/DDBJ whole genome shotgun (WGS) entry which is preliminary data.</text>
</comment>
<keyword evidence="2" id="KW-0479">Metal-binding</keyword>
<dbReference type="GO" id="GO:0004497">
    <property type="term" value="F:monooxygenase activity"/>
    <property type="evidence" value="ECO:0007669"/>
    <property type="project" value="InterPro"/>
</dbReference>
<dbReference type="PANTHER" id="PTHR47955:SF15">
    <property type="entry name" value="CYTOCHROME P450 71A2-LIKE"/>
    <property type="match status" value="1"/>
</dbReference>
<dbReference type="Gene3D" id="1.10.630.10">
    <property type="entry name" value="Cytochrome P450"/>
    <property type="match status" value="1"/>
</dbReference>
<evidence type="ECO:0000313" key="5">
    <source>
        <dbReference type="Proteomes" id="UP000323000"/>
    </source>
</evidence>
<dbReference type="GO" id="GO:0016705">
    <property type="term" value="F:oxidoreductase activity, acting on paired donors, with incorporation or reduction of molecular oxygen"/>
    <property type="evidence" value="ECO:0007669"/>
    <property type="project" value="InterPro"/>
</dbReference>
<sequence length="329" mass="36922">MRSICVMRLLSAERVKLFRLYREEETAELIKKVAVQSRSCSTPIDLSEMLISLMRDLICRAAFGRKYGENEGESGRKLKKLLEELGEMLGVFSVGDFIPWLGWLDQVSGLNAKIERVFRDFDHFFNVVIDDRKARQDDSSTSLSEDRMDLLDILLQIRKDGTNGICMAKEHIKAILLDMFAGATDTTCTVIEWAMTQILRHPEIMKKLQEEIRGIAGSKLNIDEDDLEKMRLHPPVPLLLPRKPTKDVEVGGYNIAAGTRLIPFGARRRGCPGATFAPAAVELVLANLLHNFNWSLPGGARIEDLDASKSFGMSVHKKYSLVVLASTQS</sequence>
<dbReference type="PRINTS" id="PR00463">
    <property type="entry name" value="EP450I"/>
</dbReference>
<accession>A0A5C7GZH4</accession>
<evidence type="ECO:0000256" key="3">
    <source>
        <dbReference type="ARBA" id="ARBA00023004"/>
    </source>
</evidence>
<keyword evidence="3" id="KW-0408">Iron</keyword>
<reference evidence="5" key="1">
    <citation type="journal article" date="2019" name="Gigascience">
        <title>De novo genome assembly of the endangered Acer yangbiense, a plant species with extremely small populations endemic to Yunnan Province, China.</title>
        <authorList>
            <person name="Yang J."/>
            <person name="Wariss H.M."/>
            <person name="Tao L."/>
            <person name="Zhang R."/>
            <person name="Yun Q."/>
            <person name="Hollingsworth P."/>
            <person name="Dao Z."/>
            <person name="Luo G."/>
            <person name="Guo H."/>
            <person name="Ma Y."/>
            <person name="Sun W."/>
        </authorList>
    </citation>
    <scope>NUCLEOTIDE SEQUENCE [LARGE SCALE GENOMIC DNA]</scope>
    <source>
        <strain evidence="5">cv. Malutang</strain>
    </source>
</reference>
<dbReference type="InterPro" id="IPR001128">
    <property type="entry name" value="Cyt_P450"/>
</dbReference>
<evidence type="ECO:0000256" key="2">
    <source>
        <dbReference type="ARBA" id="ARBA00022723"/>
    </source>
</evidence>
<dbReference type="InterPro" id="IPR036396">
    <property type="entry name" value="Cyt_P450_sf"/>
</dbReference>
<dbReference type="SUPFAM" id="SSF48264">
    <property type="entry name" value="Cytochrome P450"/>
    <property type="match status" value="1"/>
</dbReference>
<proteinExistence type="inferred from homology"/>
<evidence type="ECO:0000256" key="1">
    <source>
        <dbReference type="ARBA" id="ARBA00010617"/>
    </source>
</evidence>
<evidence type="ECO:0000313" key="4">
    <source>
        <dbReference type="EMBL" id="TXG50174.1"/>
    </source>
</evidence>